<protein>
    <recommendedName>
        <fullName evidence="6">Import inner membrane translocase subunit Tim44</fullName>
    </recommendedName>
</protein>
<feature type="compositionally biased region" description="Basic and acidic residues" evidence="1">
    <location>
        <begin position="48"/>
        <end position="57"/>
    </location>
</feature>
<feature type="transmembrane region" description="Helical" evidence="2">
    <location>
        <begin position="110"/>
        <end position="131"/>
    </location>
</feature>
<keyword evidence="5" id="KW-1185">Reference proteome</keyword>
<evidence type="ECO:0000313" key="4">
    <source>
        <dbReference type="EMBL" id="SDJ82357.1"/>
    </source>
</evidence>
<dbReference type="EMBL" id="FNDX01000025">
    <property type="protein sequence ID" value="SDJ82357.1"/>
    <property type="molecule type" value="Genomic_DNA"/>
</dbReference>
<gene>
    <name evidence="4" type="ORF">SAMN05216192_12519</name>
</gene>
<feature type="signal peptide" evidence="3">
    <location>
        <begin position="1"/>
        <end position="22"/>
    </location>
</feature>
<keyword evidence="2" id="KW-0472">Membrane</keyword>
<dbReference type="Proteomes" id="UP000199050">
    <property type="component" value="Unassembled WGS sequence"/>
</dbReference>
<dbReference type="AlphaFoldDB" id="A0A1G8WW96"/>
<organism evidence="4 5">
    <name type="scientific">Paenibacillus typhae</name>
    <dbReference type="NCBI Taxonomy" id="1174501"/>
    <lineage>
        <taxon>Bacteria</taxon>
        <taxon>Bacillati</taxon>
        <taxon>Bacillota</taxon>
        <taxon>Bacilli</taxon>
        <taxon>Bacillales</taxon>
        <taxon>Paenibacillaceae</taxon>
        <taxon>Paenibacillus</taxon>
    </lineage>
</organism>
<reference evidence="5" key="1">
    <citation type="submission" date="2016-10" db="EMBL/GenBank/DDBJ databases">
        <authorList>
            <person name="Varghese N."/>
            <person name="Submissions S."/>
        </authorList>
    </citation>
    <scope>NUCLEOTIDE SEQUENCE [LARGE SCALE GENOMIC DNA]</scope>
    <source>
        <strain evidence="5">CGMCC 1.11012</strain>
    </source>
</reference>
<dbReference type="InterPro" id="IPR036259">
    <property type="entry name" value="MFS_trans_sf"/>
</dbReference>
<evidence type="ECO:0000256" key="3">
    <source>
        <dbReference type="SAM" id="SignalP"/>
    </source>
</evidence>
<dbReference type="PANTHER" id="PTHR41542">
    <property type="entry name" value="BLL5807 PROTEIN"/>
    <property type="match status" value="1"/>
</dbReference>
<evidence type="ECO:0000313" key="5">
    <source>
        <dbReference type="Proteomes" id="UP000199050"/>
    </source>
</evidence>
<keyword evidence="2" id="KW-1133">Transmembrane helix</keyword>
<evidence type="ECO:0000256" key="1">
    <source>
        <dbReference type="SAM" id="MobiDB-lite"/>
    </source>
</evidence>
<feature type="region of interest" description="Disordered" evidence="1">
    <location>
        <begin position="36"/>
        <end position="67"/>
    </location>
</feature>
<keyword evidence="3" id="KW-0732">Signal</keyword>
<name>A0A1G8WW96_9BACL</name>
<evidence type="ECO:0000256" key="2">
    <source>
        <dbReference type="SAM" id="Phobius"/>
    </source>
</evidence>
<accession>A0A1G8WW96</accession>
<feature type="chain" id="PRO_5039442076" description="Import inner membrane translocase subunit Tim44" evidence="3">
    <location>
        <begin position="23"/>
        <end position="147"/>
    </location>
</feature>
<proteinExistence type="predicted"/>
<dbReference type="STRING" id="1174501.SAMN05216192_12519"/>
<sequence>MKSMKRVMMIVMAFTLFFAVTAPDFADARRGGGFKSGSRGFTTTPKKSTTDNVRKSDSTTGTTAGTAGTAGTAKRGFFSGGSLMKGMMIGGLAGFLFGSMFAGMGAFGNILGFLVNMLAIYLVVVLVMSFFRRRRERRRLEERDGRY</sequence>
<keyword evidence="2" id="KW-0812">Transmembrane</keyword>
<dbReference type="PANTHER" id="PTHR41542:SF1">
    <property type="entry name" value="BLL5807 PROTEIN"/>
    <property type="match status" value="1"/>
</dbReference>
<dbReference type="SUPFAM" id="SSF103473">
    <property type="entry name" value="MFS general substrate transporter"/>
    <property type="match status" value="1"/>
</dbReference>
<evidence type="ECO:0008006" key="6">
    <source>
        <dbReference type="Google" id="ProtNLM"/>
    </source>
</evidence>